<keyword evidence="1" id="KW-0812">Transmembrane</keyword>
<dbReference type="GeneID" id="93484517"/>
<dbReference type="RefSeq" id="WP_044066152.1">
    <property type="nucleotide sequence ID" value="NZ_JALFDM010000105.1"/>
</dbReference>
<proteinExistence type="predicted"/>
<feature type="transmembrane region" description="Helical" evidence="1">
    <location>
        <begin position="125"/>
        <end position="144"/>
    </location>
</feature>
<keyword evidence="1" id="KW-1133">Transmembrane helix</keyword>
<protein>
    <submittedName>
        <fullName evidence="2">Uncharacterized protein</fullName>
    </submittedName>
</protein>
<dbReference type="EMBL" id="JXQK01000088">
    <property type="protein sequence ID" value="KIP60133.1"/>
    <property type="molecule type" value="Genomic_DNA"/>
</dbReference>
<keyword evidence="3" id="KW-1185">Reference proteome</keyword>
<name>A0A0D0I2X8_9BACT</name>
<evidence type="ECO:0000313" key="3">
    <source>
        <dbReference type="Proteomes" id="UP000032046"/>
    </source>
</evidence>
<dbReference type="AlphaFoldDB" id="A0A0D0I2X8"/>
<evidence type="ECO:0000313" key="2">
    <source>
        <dbReference type="EMBL" id="KIP60133.1"/>
    </source>
</evidence>
<dbReference type="STRING" id="1602171.ST44_12420"/>
<reference evidence="2 3" key="1">
    <citation type="submission" date="2015-01" db="EMBL/GenBank/DDBJ databases">
        <title>Comparative genomics of non-oral Prevotella species.</title>
        <authorList>
            <person name="Accetto T."/>
            <person name="Nograsek B."/>
            <person name="Avgustin G."/>
        </authorList>
    </citation>
    <scope>NUCLEOTIDE SEQUENCE [LARGE SCALE GENOMIC DNA]</scope>
    <source>
        <strain evidence="2 3">P5-119</strain>
    </source>
</reference>
<accession>A0A0D0I2X8</accession>
<feature type="transmembrane region" description="Helical" evidence="1">
    <location>
        <begin position="76"/>
        <end position="95"/>
    </location>
</feature>
<organism evidence="2 3">
    <name type="scientific">Prevotella pectinovora</name>
    <dbReference type="NCBI Taxonomy" id="1602169"/>
    <lineage>
        <taxon>Bacteria</taxon>
        <taxon>Pseudomonadati</taxon>
        <taxon>Bacteroidota</taxon>
        <taxon>Bacteroidia</taxon>
        <taxon>Bacteroidales</taxon>
        <taxon>Prevotellaceae</taxon>
        <taxon>Prevotella</taxon>
    </lineage>
</organism>
<feature type="transmembrane region" description="Helical" evidence="1">
    <location>
        <begin position="156"/>
        <end position="176"/>
    </location>
</feature>
<keyword evidence="1" id="KW-0472">Membrane</keyword>
<feature type="transmembrane region" description="Helical" evidence="1">
    <location>
        <begin position="49"/>
        <end position="70"/>
    </location>
</feature>
<evidence type="ECO:0000256" key="1">
    <source>
        <dbReference type="SAM" id="Phobius"/>
    </source>
</evidence>
<dbReference type="Proteomes" id="UP000032046">
    <property type="component" value="Unassembled WGS sequence"/>
</dbReference>
<sequence>MEKDILMELDEMRSQFGELKSMLKDQQIVNEKMARRAMKGDYNKVRKDLIFAIVLEVVAIPLQVVLLPLIGMPTWYLVFTVLFLLSALVASVYSLRRYASADMISGNLTEVALGIVKYKRFELKWFLYAIPLLLVWIFFFFYYLTRGYESELVRGSVWGGIIGVIIGFTFGFINYYQNLKRMNRLLRQIKEVKGDAV</sequence>
<comment type="caution">
    <text evidence="2">The sequence shown here is derived from an EMBL/GenBank/DDBJ whole genome shotgun (WGS) entry which is preliminary data.</text>
</comment>
<gene>
    <name evidence="2" type="ORF">ST44_12420</name>
</gene>